<proteinExistence type="evidence at protein level"/>
<feature type="binding site" evidence="4">
    <location>
        <position position="92"/>
    </location>
    <ligand>
        <name>Mg(2+)</name>
        <dbReference type="ChEBI" id="CHEBI:18420"/>
    </ligand>
</feature>
<gene>
    <name evidence="1" type="primary">pacIR</name>
</gene>
<dbReference type="GO" id="GO:0046872">
    <property type="term" value="F:metal ion binding"/>
    <property type="evidence" value="ECO:0007669"/>
    <property type="project" value="UniProtKB-KW"/>
</dbReference>
<dbReference type="PDBsum" id="3M7K"/>
<organism evidence="1 2">
    <name type="scientific">Aquipseudomonas alcaligenes</name>
    <name type="common">Pseudomonas alcaligenes</name>
    <dbReference type="NCBI Taxonomy" id="43263"/>
    <lineage>
        <taxon>Bacteria</taxon>
        <taxon>Pseudomonadati</taxon>
        <taxon>Pseudomonadota</taxon>
        <taxon>Gammaproteobacteria</taxon>
        <taxon>Pseudomonadales</taxon>
        <taxon>Pseudomonadaceae</taxon>
        <taxon>Aquipseudomonas</taxon>
    </lineage>
</organism>
<feature type="binding site" evidence="3 4">
    <location>
        <position position="7"/>
    </location>
    <ligand>
        <name>Zn(2+)</name>
        <dbReference type="ChEBI" id="CHEBI:29105"/>
        <label>1</label>
    </ligand>
</feature>
<accession>D5MNX7</accession>
<keyword evidence="3 4" id="KW-0002">3D-structure</keyword>
<keyword evidence="3" id="KW-0106">Calcium</keyword>
<reference evidence="3 4" key="1">
    <citation type="journal article" date="2010" name="Structure">
        <title>Unusual target site disruption by the rare-cutting HNH restriction endonuclease PacI.</title>
        <authorList>
            <person name="Shen B.W."/>
            <person name="Heiter D.F."/>
            <person name="Chan S.H."/>
            <person name="Wang H."/>
            <person name="Xu S.Y."/>
            <person name="Morgan R.D."/>
            <person name="Wilson G.G."/>
            <person name="Stoddard B.L."/>
        </authorList>
    </citation>
    <scope>X-RAY CRYSTALLOGRAPHY (1.92 ANGSTROMS) IN COMPLEX WITH ZINC</scope>
</reference>
<feature type="binding site" evidence="3 4">
    <location>
        <position position="66"/>
    </location>
    <ligand>
        <name>Zn(2+)</name>
        <dbReference type="ChEBI" id="CHEBI:29105"/>
        <label>2</label>
    </ligand>
</feature>
<feature type="binding site" evidence="3 4">
    <location>
        <position position="63"/>
    </location>
    <ligand>
        <name>Zn(2+)</name>
        <dbReference type="ChEBI" id="CHEBI:29105"/>
        <label>2</label>
    </ligand>
</feature>
<feature type="binding site" evidence="3">
    <location>
        <position position="92"/>
    </location>
    <ligand>
        <name>Ca(2+)</name>
        <dbReference type="ChEBI" id="CHEBI:29108"/>
    </ligand>
</feature>
<feature type="binding site" evidence="3">
    <location>
        <position position="113"/>
    </location>
    <ligand>
        <name>Ca(2+)</name>
        <dbReference type="ChEBI" id="CHEBI:29108"/>
    </ligand>
</feature>
<dbReference type="PRO" id="PR:D5MNX7"/>
<feature type="binding site" evidence="3 4">
    <location>
        <position position="27"/>
    </location>
    <ligand>
        <name>Zn(2+)</name>
        <dbReference type="ChEBI" id="CHEBI:29105"/>
        <label>1</label>
    </ligand>
</feature>
<feature type="binding site" evidence="3 4">
    <location>
        <position position="112"/>
    </location>
    <ligand>
        <name>Zn(2+)</name>
        <dbReference type="ChEBI" id="CHEBI:29105"/>
        <label>2</label>
    </ligand>
</feature>
<evidence type="ECO:0000313" key="1">
    <source>
        <dbReference type="PDB" id="3LDY"/>
    </source>
</evidence>
<evidence type="ECO:0000313" key="2">
    <source>
        <dbReference type="PDB" id="3M7K"/>
    </source>
</evidence>
<dbReference type="DIP" id="DIP-58984N"/>
<feature type="binding site" evidence="3 4">
    <location>
        <position position="24"/>
    </location>
    <ligand>
        <name>Zn(2+)</name>
        <dbReference type="ChEBI" id="CHEBI:29105"/>
        <label>1</label>
    </ligand>
</feature>
<evidence type="ECO:0007829" key="3">
    <source>
        <dbReference type="PDB" id="3LDY"/>
    </source>
</evidence>
<dbReference type="Gene3D" id="3.30.40.220">
    <property type="match status" value="1"/>
</dbReference>
<dbReference type="PDBsum" id="3LDY"/>
<keyword evidence="3 4" id="KW-0862">Zinc</keyword>
<feature type="binding site" evidence="3 4">
    <location>
        <position position="4"/>
    </location>
    <ligand>
        <name>Zn(2+)</name>
        <dbReference type="ChEBI" id="CHEBI:29105"/>
        <label>1</label>
    </ligand>
</feature>
<protein>
    <submittedName>
        <fullName evidence="1">Restriction endonuclease PacI</fullName>
    </submittedName>
</protein>
<dbReference type="PDB" id="3LDY">
    <property type="method" value="X-ray"/>
    <property type="resolution" value="1.97 A"/>
    <property type="chains" value="A=1-142"/>
</dbReference>
<feature type="binding site" evidence="4">
    <location>
        <position position="113"/>
    </location>
    <ligand>
        <name>Mg(2+)</name>
        <dbReference type="ChEBI" id="CHEBI:18420"/>
    </ligand>
</feature>
<dbReference type="AlphaFoldDB" id="D5MNX7"/>
<dbReference type="SMR" id="D5MNX7"/>
<sequence>MTQCPRCQRNLAADEFYAGSSKMCKGCMTWQNLSYNANKEGHANTFTKATFLAWYGLSAQRHCGYCGISEAGFTSLHRTNPRGYHIQCLGVDRSDSFEGYSPQNARLACFICNRIKSNIFSASEMDVLGEAISKAWHGRGIA</sequence>
<dbReference type="EvolutionaryTrace" id="D5MNX7"/>
<evidence type="ECO:0007829" key="4">
    <source>
        <dbReference type="PDB" id="3M7K"/>
    </source>
</evidence>
<name>D5MNX7_AQUAC</name>
<keyword evidence="3 4" id="KW-0479">Metal-binding</keyword>
<feature type="binding site" evidence="3 4">
    <location>
        <position position="109"/>
    </location>
    <ligand>
        <name>Zn(2+)</name>
        <dbReference type="ChEBI" id="CHEBI:29105"/>
        <label>2</label>
    </ligand>
</feature>
<dbReference type="PDB" id="3M7K">
    <property type="method" value="X-ray"/>
    <property type="resolution" value="1.92 A"/>
    <property type="chains" value="A=1-142"/>
</dbReference>